<evidence type="ECO:0000259" key="2">
    <source>
        <dbReference type="Pfam" id="PF03779"/>
    </source>
</evidence>
<keyword evidence="1" id="KW-1133">Transmembrane helix</keyword>
<keyword evidence="1" id="KW-0812">Transmembrane</keyword>
<protein>
    <submittedName>
        <fullName evidence="3">SPW repeat-containing protein</fullName>
    </submittedName>
</protein>
<feature type="domain" description="SPW repeat-containing integral membrane" evidence="2">
    <location>
        <begin position="3"/>
        <end position="100"/>
    </location>
</feature>
<keyword evidence="1" id="KW-0472">Membrane</keyword>
<dbReference type="STRING" id="28034.BFX07_05975"/>
<evidence type="ECO:0000313" key="4">
    <source>
        <dbReference type="Proteomes" id="UP000192660"/>
    </source>
</evidence>
<feature type="transmembrane region" description="Helical" evidence="1">
    <location>
        <begin position="84"/>
        <end position="106"/>
    </location>
</feature>
<organism evidence="3 4">
    <name type="scientific">Sulfobacillus thermosulfidooxidans (strain DSM 9293 / VKM B-1269 / AT-1)</name>
    <dbReference type="NCBI Taxonomy" id="929705"/>
    <lineage>
        <taxon>Bacteria</taxon>
        <taxon>Bacillati</taxon>
        <taxon>Bacillota</taxon>
        <taxon>Clostridia</taxon>
        <taxon>Eubacteriales</taxon>
        <taxon>Clostridiales Family XVII. Incertae Sedis</taxon>
        <taxon>Sulfobacillus</taxon>
    </lineage>
</organism>
<gene>
    <name evidence="3" type="ORF">SAMN00768000_3113</name>
</gene>
<dbReference type="InterPro" id="IPR005530">
    <property type="entry name" value="SPW"/>
</dbReference>
<feature type="transmembrane region" description="Helical" evidence="1">
    <location>
        <begin position="28"/>
        <end position="47"/>
    </location>
</feature>
<proteinExistence type="predicted"/>
<dbReference type="Proteomes" id="UP000192660">
    <property type="component" value="Unassembled WGS sequence"/>
</dbReference>
<dbReference type="AlphaFoldDB" id="A0A1W1WL27"/>
<accession>A0A1W1WL27</accession>
<evidence type="ECO:0000313" key="3">
    <source>
        <dbReference type="EMBL" id="SMC06935.1"/>
    </source>
</evidence>
<sequence>MSWRNIVMAVVGAWFMISAWALNPMHSSAYTTTAIILGLFILAGSLWALRTTEGMIWRYYLLALMGLYMGLTPFFYHFERFVGALWITMLMGVVVLAAGLWQIFAIRHASGQHEQSGHHHVA</sequence>
<name>A0A1W1WL27_SULTA</name>
<keyword evidence="4" id="KW-1185">Reference proteome</keyword>
<feature type="transmembrane region" description="Helical" evidence="1">
    <location>
        <begin position="59"/>
        <end position="78"/>
    </location>
</feature>
<dbReference type="EMBL" id="FWWY01000001">
    <property type="protein sequence ID" value="SMC06935.1"/>
    <property type="molecule type" value="Genomic_DNA"/>
</dbReference>
<evidence type="ECO:0000256" key="1">
    <source>
        <dbReference type="SAM" id="Phobius"/>
    </source>
</evidence>
<dbReference type="Pfam" id="PF03779">
    <property type="entry name" value="SPW"/>
    <property type="match status" value="1"/>
</dbReference>
<dbReference type="RefSeq" id="WP_020374421.1">
    <property type="nucleotide sequence ID" value="NZ_FWWY01000001.1"/>
</dbReference>
<reference evidence="4" key="1">
    <citation type="submission" date="2017-04" db="EMBL/GenBank/DDBJ databases">
        <authorList>
            <person name="Varghese N."/>
            <person name="Submissions S."/>
        </authorList>
    </citation>
    <scope>NUCLEOTIDE SEQUENCE [LARGE SCALE GENOMIC DNA]</scope>
    <source>
        <strain evidence="4">DSM 9293</strain>
    </source>
</reference>
<feature type="transmembrane region" description="Helical" evidence="1">
    <location>
        <begin position="5"/>
        <end position="22"/>
    </location>
</feature>